<keyword evidence="7" id="KW-0472">Membrane</keyword>
<dbReference type="PANTHER" id="PTHR43547:SF2">
    <property type="entry name" value="HYBRID SIGNAL TRANSDUCTION HISTIDINE KINASE C"/>
    <property type="match status" value="1"/>
</dbReference>
<evidence type="ECO:0000256" key="1">
    <source>
        <dbReference type="ARBA" id="ARBA00000085"/>
    </source>
</evidence>
<evidence type="ECO:0000256" key="5">
    <source>
        <dbReference type="ARBA" id="ARBA00022777"/>
    </source>
</evidence>
<dbReference type="InterPro" id="IPR004358">
    <property type="entry name" value="Sig_transdc_His_kin-like_C"/>
</dbReference>
<keyword evidence="7" id="KW-1133">Transmembrane helix</keyword>
<keyword evidence="7" id="KW-0812">Transmembrane</keyword>
<dbReference type="SMART" id="SM00388">
    <property type="entry name" value="HisKA"/>
    <property type="match status" value="1"/>
</dbReference>
<dbReference type="InterPro" id="IPR005467">
    <property type="entry name" value="His_kinase_dom"/>
</dbReference>
<dbReference type="SUPFAM" id="SSF47384">
    <property type="entry name" value="Homodimeric domain of signal transducing histidine kinase"/>
    <property type="match status" value="1"/>
</dbReference>
<dbReference type="Pfam" id="PF02518">
    <property type="entry name" value="HATPase_c"/>
    <property type="match status" value="1"/>
</dbReference>
<dbReference type="SUPFAM" id="SSF55874">
    <property type="entry name" value="ATPase domain of HSP90 chaperone/DNA topoisomerase II/histidine kinase"/>
    <property type="match status" value="1"/>
</dbReference>
<dbReference type="AlphaFoldDB" id="A0A941GUB9"/>
<dbReference type="InterPro" id="IPR003594">
    <property type="entry name" value="HATPase_dom"/>
</dbReference>
<keyword evidence="5 9" id="KW-0418">Kinase</keyword>
<dbReference type="CDD" id="cd00082">
    <property type="entry name" value="HisKA"/>
    <property type="match status" value="1"/>
</dbReference>
<evidence type="ECO:0000256" key="6">
    <source>
        <dbReference type="ARBA" id="ARBA00023012"/>
    </source>
</evidence>
<evidence type="ECO:0000256" key="2">
    <source>
        <dbReference type="ARBA" id="ARBA00012438"/>
    </source>
</evidence>
<comment type="catalytic activity">
    <reaction evidence="1">
        <text>ATP + protein L-histidine = ADP + protein N-phospho-L-histidine.</text>
        <dbReference type="EC" id="2.7.13.3"/>
    </reaction>
</comment>
<dbReference type="GO" id="GO:0000155">
    <property type="term" value="F:phosphorelay sensor kinase activity"/>
    <property type="evidence" value="ECO:0007669"/>
    <property type="project" value="InterPro"/>
</dbReference>
<dbReference type="InterPro" id="IPR036097">
    <property type="entry name" value="HisK_dim/P_sf"/>
</dbReference>
<evidence type="ECO:0000256" key="4">
    <source>
        <dbReference type="ARBA" id="ARBA00022679"/>
    </source>
</evidence>
<dbReference type="Pfam" id="PF00512">
    <property type="entry name" value="HisKA"/>
    <property type="match status" value="1"/>
</dbReference>
<reference evidence="9" key="1">
    <citation type="submission" date="2021-02" db="EMBL/GenBank/DDBJ databases">
        <title>Metagenome analyses of Stigonema ocellatum DSM 106950, Chlorogloea purpurea SAG 13.99 and Gomphosphaeria aponina DSM 107014.</title>
        <authorList>
            <person name="Marter P."/>
            <person name="Huang S."/>
        </authorList>
    </citation>
    <scope>NUCLEOTIDE SEQUENCE</scope>
    <source>
        <strain evidence="9">JP213</strain>
    </source>
</reference>
<dbReference type="FunFam" id="3.30.565.10:FF:000006">
    <property type="entry name" value="Sensor histidine kinase WalK"/>
    <property type="match status" value="1"/>
</dbReference>
<feature type="transmembrane region" description="Helical" evidence="7">
    <location>
        <begin position="83"/>
        <end position="104"/>
    </location>
</feature>
<feature type="transmembrane region" description="Helical" evidence="7">
    <location>
        <begin position="60"/>
        <end position="77"/>
    </location>
</feature>
<dbReference type="Proteomes" id="UP000767446">
    <property type="component" value="Unassembled WGS sequence"/>
</dbReference>
<dbReference type="PANTHER" id="PTHR43547">
    <property type="entry name" value="TWO-COMPONENT HISTIDINE KINASE"/>
    <property type="match status" value="1"/>
</dbReference>
<dbReference type="Gene3D" id="1.10.287.130">
    <property type="match status" value="1"/>
</dbReference>
<evidence type="ECO:0000259" key="8">
    <source>
        <dbReference type="PROSITE" id="PS50109"/>
    </source>
</evidence>
<dbReference type="SMART" id="SM00387">
    <property type="entry name" value="HATPase_c"/>
    <property type="match status" value="1"/>
</dbReference>
<dbReference type="EC" id="2.7.13.3" evidence="2"/>
<keyword evidence="6" id="KW-0902">Two-component regulatory system</keyword>
<dbReference type="InterPro" id="IPR036890">
    <property type="entry name" value="HATPase_C_sf"/>
</dbReference>
<evidence type="ECO:0000313" key="10">
    <source>
        <dbReference type="Proteomes" id="UP000767446"/>
    </source>
</evidence>
<dbReference type="Gene3D" id="3.30.565.10">
    <property type="entry name" value="Histidine kinase-like ATPase, C-terminal domain"/>
    <property type="match status" value="1"/>
</dbReference>
<organism evidence="9 10">
    <name type="scientific">Gomphosphaeria aponina SAG 52.96 = DSM 107014</name>
    <dbReference type="NCBI Taxonomy" id="1521640"/>
    <lineage>
        <taxon>Bacteria</taxon>
        <taxon>Bacillati</taxon>
        <taxon>Cyanobacteriota</taxon>
        <taxon>Cyanophyceae</taxon>
        <taxon>Oscillatoriophycideae</taxon>
        <taxon>Chroococcales</taxon>
        <taxon>Gomphosphaeriaceae</taxon>
        <taxon>Gomphosphaeria</taxon>
    </lineage>
</organism>
<dbReference type="EMBL" id="JADQBC010000070">
    <property type="protein sequence ID" value="MBR8828437.1"/>
    <property type="molecule type" value="Genomic_DNA"/>
</dbReference>
<name>A0A941GUB9_9CHRO</name>
<evidence type="ECO:0000256" key="7">
    <source>
        <dbReference type="SAM" id="Phobius"/>
    </source>
</evidence>
<comment type="caution">
    <text evidence="9">The sequence shown here is derived from an EMBL/GenBank/DDBJ whole genome shotgun (WGS) entry which is preliminary data.</text>
</comment>
<dbReference type="CDD" id="cd00075">
    <property type="entry name" value="HATPase"/>
    <property type="match status" value="1"/>
</dbReference>
<keyword evidence="3" id="KW-0597">Phosphoprotein</keyword>
<evidence type="ECO:0000313" key="9">
    <source>
        <dbReference type="EMBL" id="MBR8828437.1"/>
    </source>
</evidence>
<feature type="domain" description="Histidine kinase" evidence="8">
    <location>
        <begin position="138"/>
        <end position="359"/>
    </location>
</feature>
<proteinExistence type="predicted"/>
<accession>A0A941GUB9</accession>
<evidence type="ECO:0000256" key="3">
    <source>
        <dbReference type="ARBA" id="ARBA00022553"/>
    </source>
</evidence>
<keyword evidence="4" id="KW-0808">Transferase</keyword>
<dbReference type="PRINTS" id="PR00344">
    <property type="entry name" value="BCTRLSENSOR"/>
</dbReference>
<sequence>MMISSFFRKINHWQKTYQLIIGIFITVIILEYSTPPPYVFGYLYIGAVVPASLRLNRRATIWVTGMAILLTLLNLFIPGMEPITPIALTNRMITVIALLVTGWLSDRLQQYEKAIMQQRMQIAAQSQLAQVREDFVSTLTHDLKTPLLGAIETLNALQNEQFGKVTVNMSRAISIMIRSHEMTLQLVATLMDVYRNDTEGLKLNLCPVEIVTVAEEAIIHLTPLASARQVHIRLGCGDSDFRQAHWVNADVLQLQRVFSNLIANAVNHSLRGSKVQVMITAKNDYCLVQVLDEGEGINPKELPQLFERFYQGQSARSARGTGLGLYLCRQIIEAHNGKIWAESRTPRGAIFSFRLPLHSG</sequence>
<protein>
    <recommendedName>
        <fullName evidence="2">histidine kinase</fullName>
        <ecNumber evidence="2">2.7.13.3</ecNumber>
    </recommendedName>
</protein>
<dbReference type="PROSITE" id="PS50109">
    <property type="entry name" value="HIS_KIN"/>
    <property type="match status" value="1"/>
</dbReference>
<dbReference type="InterPro" id="IPR003661">
    <property type="entry name" value="HisK_dim/P_dom"/>
</dbReference>
<gene>
    <name evidence="9" type="ORF">DSM107014_11155</name>
</gene>